<name>A0ABT8BKL0_9HYPH</name>
<organism evidence="1 2">
    <name type="scientific">Methylobacterium adhaesivum</name>
    <dbReference type="NCBI Taxonomy" id="333297"/>
    <lineage>
        <taxon>Bacteria</taxon>
        <taxon>Pseudomonadati</taxon>
        <taxon>Pseudomonadota</taxon>
        <taxon>Alphaproteobacteria</taxon>
        <taxon>Hyphomicrobiales</taxon>
        <taxon>Methylobacteriaceae</taxon>
        <taxon>Methylobacterium</taxon>
    </lineage>
</organism>
<comment type="caution">
    <text evidence="1">The sequence shown here is derived from an EMBL/GenBank/DDBJ whole genome shotgun (WGS) entry which is preliminary data.</text>
</comment>
<reference evidence="2" key="1">
    <citation type="journal article" date="2019" name="Int. J. Syst. Evol. Microbiol.">
        <title>The Global Catalogue of Microorganisms (GCM) 10K type strain sequencing project: providing services to taxonomists for standard genome sequencing and annotation.</title>
        <authorList>
            <consortium name="The Broad Institute Genomics Platform"/>
            <consortium name="The Broad Institute Genome Sequencing Center for Infectious Disease"/>
            <person name="Wu L."/>
            <person name="Ma J."/>
        </authorList>
    </citation>
    <scope>NUCLEOTIDE SEQUENCE [LARGE SCALE GENOMIC DNA]</scope>
    <source>
        <strain evidence="2">CECT 7069</strain>
    </source>
</reference>
<dbReference type="EMBL" id="JAUFPX010000017">
    <property type="protein sequence ID" value="MDN3592225.1"/>
    <property type="molecule type" value="Genomic_DNA"/>
</dbReference>
<dbReference type="RefSeq" id="WP_238226639.1">
    <property type="nucleotide sequence ID" value="NZ_BPQD01000020.1"/>
</dbReference>
<protein>
    <submittedName>
        <fullName evidence="1">Uncharacterized protein</fullName>
    </submittedName>
</protein>
<evidence type="ECO:0000313" key="1">
    <source>
        <dbReference type="EMBL" id="MDN3592225.1"/>
    </source>
</evidence>
<gene>
    <name evidence="1" type="ORF">QWZ12_16640</name>
</gene>
<dbReference type="Proteomes" id="UP001224644">
    <property type="component" value="Unassembled WGS sequence"/>
</dbReference>
<keyword evidence="2" id="KW-1185">Reference proteome</keyword>
<evidence type="ECO:0000313" key="2">
    <source>
        <dbReference type="Proteomes" id="UP001224644"/>
    </source>
</evidence>
<sequence>MSVDIGNPPAKLMPGGNDYGVVSAISGSIEIPADANANKIDGVTPGFIITSGVLGVARTASTIAPAVGVYGGAHMAAMNAQAWGANFTSKNFDTSGVPPKHGFNGQVYGTEIDVNLVAPAAGWKGTNVDGIWVTGEWNSKPDGQMNGLHIGAQGTAGWKNAIKTDHGAAAEFAEIGKTAKSGASASQVIHLISSDGKGDYHALIQADPDGSVSIKPNYYGQTKGLVVSSADPTHFVKVHPVEGIVAPAVATRALLVNLEGKGAKMVSVGPPDSCGKGRRCLSVPN</sequence>
<proteinExistence type="predicted"/>
<accession>A0ABT8BKL0</accession>